<accession>A0A368KTL3</accession>
<evidence type="ECO:0008006" key="4">
    <source>
        <dbReference type="Google" id="ProtNLM"/>
    </source>
</evidence>
<dbReference type="AlphaFoldDB" id="A0A368KTL3"/>
<evidence type="ECO:0000256" key="1">
    <source>
        <dbReference type="SAM" id="SignalP"/>
    </source>
</evidence>
<reference evidence="2 3" key="1">
    <citation type="submission" date="2018-07" db="EMBL/GenBank/DDBJ databases">
        <title>Comparative genomes isolates from brazilian mangrove.</title>
        <authorList>
            <person name="De Araujo J.E."/>
            <person name="Taketani R.G."/>
            <person name="Silva M.C.P."/>
            <person name="Lourenco M.V."/>
            <person name="Oliveira V.M."/>
            <person name="Andreote F.D."/>
        </authorList>
    </citation>
    <scope>NUCLEOTIDE SEQUENCE [LARGE SCALE GENOMIC DNA]</scope>
    <source>
        <strain evidence="2 3">HEX PRIS-MGV</strain>
    </source>
</reference>
<dbReference type="Proteomes" id="UP000253562">
    <property type="component" value="Unassembled WGS sequence"/>
</dbReference>
<dbReference type="EMBL" id="QPEX01000028">
    <property type="protein sequence ID" value="RCS47752.1"/>
    <property type="molecule type" value="Genomic_DNA"/>
</dbReference>
<gene>
    <name evidence="2" type="ORF">DTL42_14645</name>
</gene>
<evidence type="ECO:0000313" key="3">
    <source>
        <dbReference type="Proteomes" id="UP000253562"/>
    </source>
</evidence>
<sequence>MTKPLSLLVLLLIAAVGCGSAGPEMGDVKGTVTYKGKPLTTGTITFVPETDGLPNAFAEIQTDGTYVAQTRDFGNGVPVGKHRVMIIAVKDHGPEAPVEAILPVKYSSDSQSGLKAEVSAGENIIDFPL</sequence>
<dbReference type="OrthoDB" id="291697at2"/>
<name>A0A368KTL3_9BACT</name>
<dbReference type="RefSeq" id="WP_114369478.1">
    <property type="nucleotide sequence ID" value="NZ_QPEX01000028.1"/>
</dbReference>
<keyword evidence="1" id="KW-0732">Signal</keyword>
<protein>
    <recommendedName>
        <fullName evidence="4">Carboxypeptidase regulatory-like domain-containing protein</fullName>
    </recommendedName>
</protein>
<dbReference type="PROSITE" id="PS51257">
    <property type="entry name" value="PROKAR_LIPOPROTEIN"/>
    <property type="match status" value="1"/>
</dbReference>
<evidence type="ECO:0000313" key="2">
    <source>
        <dbReference type="EMBL" id="RCS47752.1"/>
    </source>
</evidence>
<organism evidence="2 3">
    <name type="scientific">Bremerella cremea</name>
    <dbReference type="NCBI Taxonomy" id="1031537"/>
    <lineage>
        <taxon>Bacteria</taxon>
        <taxon>Pseudomonadati</taxon>
        <taxon>Planctomycetota</taxon>
        <taxon>Planctomycetia</taxon>
        <taxon>Pirellulales</taxon>
        <taxon>Pirellulaceae</taxon>
        <taxon>Bremerella</taxon>
    </lineage>
</organism>
<feature type="chain" id="PRO_5016653186" description="Carboxypeptidase regulatory-like domain-containing protein" evidence="1">
    <location>
        <begin position="22"/>
        <end position="129"/>
    </location>
</feature>
<proteinExistence type="predicted"/>
<comment type="caution">
    <text evidence="2">The sequence shown here is derived from an EMBL/GenBank/DDBJ whole genome shotgun (WGS) entry which is preliminary data.</text>
</comment>
<feature type="signal peptide" evidence="1">
    <location>
        <begin position="1"/>
        <end position="21"/>
    </location>
</feature>